<organism evidence="2 3">
    <name type="scientific">Rhipicephalus microplus</name>
    <name type="common">Cattle tick</name>
    <name type="synonym">Boophilus microplus</name>
    <dbReference type="NCBI Taxonomy" id="6941"/>
    <lineage>
        <taxon>Eukaryota</taxon>
        <taxon>Metazoa</taxon>
        <taxon>Ecdysozoa</taxon>
        <taxon>Arthropoda</taxon>
        <taxon>Chelicerata</taxon>
        <taxon>Arachnida</taxon>
        <taxon>Acari</taxon>
        <taxon>Parasitiformes</taxon>
        <taxon>Ixodida</taxon>
        <taxon>Ixodoidea</taxon>
        <taxon>Ixodidae</taxon>
        <taxon>Rhipicephalinae</taxon>
        <taxon>Rhipicephalus</taxon>
        <taxon>Boophilus</taxon>
    </lineage>
</organism>
<feature type="domain" description="Tyrosine-protein kinase ephrin type A/B receptor-like" evidence="1">
    <location>
        <begin position="123"/>
        <end position="170"/>
    </location>
</feature>
<gene>
    <name evidence="2" type="ORF">HPB51_011036</name>
</gene>
<dbReference type="AlphaFoldDB" id="A0A9J6E0R2"/>
<dbReference type="InterPro" id="IPR052071">
    <property type="entry name" value="SCUB_EGF-like_domain"/>
</dbReference>
<accession>A0A9J6E0R2</accession>
<protein>
    <recommendedName>
        <fullName evidence="1">Tyrosine-protein kinase ephrin type A/B receptor-like domain-containing protein</fullName>
    </recommendedName>
</protein>
<feature type="domain" description="Tyrosine-protein kinase ephrin type A/B receptor-like" evidence="1">
    <location>
        <begin position="177"/>
        <end position="224"/>
    </location>
</feature>
<dbReference type="Gene3D" id="2.10.50.10">
    <property type="entry name" value="Tumor Necrosis Factor Receptor, subunit A, domain 2"/>
    <property type="match status" value="3"/>
</dbReference>
<evidence type="ECO:0000259" key="1">
    <source>
        <dbReference type="Pfam" id="PF07699"/>
    </source>
</evidence>
<dbReference type="GO" id="GO:0007165">
    <property type="term" value="P:signal transduction"/>
    <property type="evidence" value="ECO:0007669"/>
    <property type="project" value="TreeGrafter"/>
</dbReference>
<dbReference type="Proteomes" id="UP000821866">
    <property type="component" value="Chromosome 4"/>
</dbReference>
<evidence type="ECO:0000313" key="2">
    <source>
        <dbReference type="EMBL" id="KAH8027868.1"/>
    </source>
</evidence>
<sequence>MELGNTEDHSDGSWLRTRLARSVVDEPTTNASIAAVDAQFVLDVSKGNAVAFENDTERLAAAVDEILRGIGEIDPSVLEQVADEDRVTVDMRLKEYYTEDYAVVCADGEALNSDGDCVKCPKGSFHDRELGYCAPCPTGTYQDQDGAVTCKPCSEGAVTIDSKSTSAQDCQAPCPPGTFSRNGLGTCRACPPGTYQDQYQQVQCKICPAGSSNNAYGSAQITDCKKYCEPGTYSESGMEPCTPCERGFYQEMRGRKSCVECPVPKTNLNEGSRSSHDCVGKMKSKSFLLSPK</sequence>
<comment type="caution">
    <text evidence="2">The sequence shown here is derived from an EMBL/GenBank/DDBJ whole genome shotgun (WGS) entry which is preliminary data.</text>
</comment>
<dbReference type="Pfam" id="PF07699">
    <property type="entry name" value="Ephrin_rec_like"/>
    <property type="match status" value="3"/>
</dbReference>
<keyword evidence="3" id="KW-1185">Reference proteome</keyword>
<name>A0A9J6E0R2_RHIMP</name>
<dbReference type="SMART" id="SM01411">
    <property type="entry name" value="Ephrin_rec_like"/>
    <property type="match status" value="3"/>
</dbReference>
<dbReference type="SUPFAM" id="SSF57184">
    <property type="entry name" value="Growth factor receptor domain"/>
    <property type="match status" value="1"/>
</dbReference>
<proteinExistence type="predicted"/>
<dbReference type="VEuPathDB" id="VectorBase:LOC119168354"/>
<dbReference type="GO" id="GO:0005615">
    <property type="term" value="C:extracellular space"/>
    <property type="evidence" value="ECO:0007669"/>
    <property type="project" value="TreeGrafter"/>
</dbReference>
<reference evidence="2" key="2">
    <citation type="submission" date="2021-09" db="EMBL/GenBank/DDBJ databases">
        <authorList>
            <person name="Jia N."/>
            <person name="Wang J."/>
            <person name="Shi W."/>
            <person name="Du L."/>
            <person name="Sun Y."/>
            <person name="Zhan W."/>
            <person name="Jiang J."/>
            <person name="Wang Q."/>
            <person name="Zhang B."/>
            <person name="Ji P."/>
            <person name="Sakyi L.B."/>
            <person name="Cui X."/>
            <person name="Yuan T."/>
            <person name="Jiang B."/>
            <person name="Yang W."/>
            <person name="Lam T.T.-Y."/>
            <person name="Chang Q."/>
            <person name="Ding S."/>
            <person name="Wang X."/>
            <person name="Zhu J."/>
            <person name="Ruan X."/>
            <person name="Zhao L."/>
            <person name="Wei J."/>
            <person name="Que T."/>
            <person name="Du C."/>
            <person name="Cheng J."/>
            <person name="Dai P."/>
            <person name="Han X."/>
            <person name="Huang E."/>
            <person name="Gao Y."/>
            <person name="Liu J."/>
            <person name="Shao H."/>
            <person name="Ye R."/>
            <person name="Li L."/>
            <person name="Wei W."/>
            <person name="Wang X."/>
            <person name="Wang C."/>
            <person name="Huo Q."/>
            <person name="Li W."/>
            <person name="Guo W."/>
            <person name="Chen H."/>
            <person name="Chen S."/>
            <person name="Zhou L."/>
            <person name="Zhou L."/>
            <person name="Ni X."/>
            <person name="Tian J."/>
            <person name="Zhou Y."/>
            <person name="Sheng Y."/>
            <person name="Liu T."/>
            <person name="Pan Y."/>
            <person name="Xia L."/>
            <person name="Li J."/>
            <person name="Zhao F."/>
            <person name="Cao W."/>
        </authorList>
    </citation>
    <scope>NUCLEOTIDE SEQUENCE</scope>
    <source>
        <strain evidence="2">Rmic-2018</strain>
        <tissue evidence="2">Larvae</tissue>
    </source>
</reference>
<reference evidence="2" key="1">
    <citation type="journal article" date="2020" name="Cell">
        <title>Large-Scale Comparative Analyses of Tick Genomes Elucidate Their Genetic Diversity and Vector Capacities.</title>
        <authorList>
            <consortium name="Tick Genome and Microbiome Consortium (TIGMIC)"/>
            <person name="Jia N."/>
            <person name="Wang J."/>
            <person name="Shi W."/>
            <person name="Du L."/>
            <person name="Sun Y."/>
            <person name="Zhan W."/>
            <person name="Jiang J.F."/>
            <person name="Wang Q."/>
            <person name="Zhang B."/>
            <person name="Ji P."/>
            <person name="Bell-Sakyi L."/>
            <person name="Cui X.M."/>
            <person name="Yuan T.T."/>
            <person name="Jiang B.G."/>
            <person name="Yang W.F."/>
            <person name="Lam T.T."/>
            <person name="Chang Q.C."/>
            <person name="Ding S.J."/>
            <person name="Wang X.J."/>
            <person name="Zhu J.G."/>
            <person name="Ruan X.D."/>
            <person name="Zhao L."/>
            <person name="Wei J.T."/>
            <person name="Ye R.Z."/>
            <person name="Que T.C."/>
            <person name="Du C.H."/>
            <person name="Zhou Y.H."/>
            <person name="Cheng J.X."/>
            <person name="Dai P.F."/>
            <person name="Guo W.B."/>
            <person name="Han X.H."/>
            <person name="Huang E.J."/>
            <person name="Li L.F."/>
            <person name="Wei W."/>
            <person name="Gao Y.C."/>
            <person name="Liu J.Z."/>
            <person name="Shao H.Z."/>
            <person name="Wang X."/>
            <person name="Wang C.C."/>
            <person name="Yang T.C."/>
            <person name="Huo Q.B."/>
            <person name="Li W."/>
            <person name="Chen H.Y."/>
            <person name="Chen S.E."/>
            <person name="Zhou L.G."/>
            <person name="Ni X.B."/>
            <person name="Tian J.H."/>
            <person name="Sheng Y."/>
            <person name="Liu T."/>
            <person name="Pan Y.S."/>
            <person name="Xia L.Y."/>
            <person name="Li J."/>
            <person name="Zhao F."/>
            <person name="Cao W.C."/>
        </authorList>
    </citation>
    <scope>NUCLEOTIDE SEQUENCE</scope>
    <source>
        <strain evidence="2">Rmic-2018</strain>
    </source>
</reference>
<feature type="domain" description="Tyrosine-protein kinase ephrin type A/B receptor-like" evidence="1">
    <location>
        <begin position="231"/>
        <end position="278"/>
    </location>
</feature>
<dbReference type="InterPro" id="IPR011641">
    <property type="entry name" value="Tyr-kin_ephrin_A/B_rcpt-like"/>
</dbReference>
<dbReference type="FunFam" id="2.10.50.10:FF:000018">
    <property type="entry name" value="Sushi, von Willebrand factor type A, EGF and pentraxin domain-containing 1"/>
    <property type="match status" value="2"/>
</dbReference>
<dbReference type="PANTHER" id="PTHR24046">
    <property type="entry name" value="SIGNAL PEPTIDE, CUB AND EGF-LIKE DOMAIN-CONTAINING"/>
    <property type="match status" value="1"/>
</dbReference>
<dbReference type="InterPro" id="IPR009030">
    <property type="entry name" value="Growth_fac_rcpt_cys_sf"/>
</dbReference>
<evidence type="ECO:0000313" key="3">
    <source>
        <dbReference type="Proteomes" id="UP000821866"/>
    </source>
</evidence>
<dbReference type="GO" id="GO:0009986">
    <property type="term" value="C:cell surface"/>
    <property type="evidence" value="ECO:0007669"/>
    <property type="project" value="TreeGrafter"/>
</dbReference>
<dbReference type="PANTHER" id="PTHR24046:SF5">
    <property type="entry name" value="EGF-LIKE DOMAIN-CONTAINING PROTEIN"/>
    <property type="match status" value="1"/>
</dbReference>
<dbReference type="EMBL" id="JABSTU010000006">
    <property type="protein sequence ID" value="KAH8027868.1"/>
    <property type="molecule type" value="Genomic_DNA"/>
</dbReference>